<dbReference type="Proteomes" id="UP000245533">
    <property type="component" value="Unassembled WGS sequence"/>
</dbReference>
<dbReference type="SUPFAM" id="SSF52172">
    <property type="entry name" value="CheY-like"/>
    <property type="match status" value="1"/>
</dbReference>
<comment type="caution">
    <text evidence="6">The sequence shown here is derived from an EMBL/GenBank/DDBJ whole genome shotgun (WGS) entry which is preliminary data.</text>
</comment>
<dbReference type="CDD" id="cd06170">
    <property type="entry name" value="LuxR_C_like"/>
    <property type="match status" value="1"/>
</dbReference>
<name>A0A316TTR3_9BACT</name>
<dbReference type="AlphaFoldDB" id="A0A316TTR3"/>
<evidence type="ECO:0000313" key="6">
    <source>
        <dbReference type="EMBL" id="PWN05674.1"/>
    </source>
</evidence>
<dbReference type="InterPro" id="IPR000792">
    <property type="entry name" value="Tscrpt_reg_LuxR_C"/>
</dbReference>
<sequence length="219" mass="24541">MANIKILLADDHKIVRDGIKLMLESQAGIDVVAEAEDGMEVLKKLDHQVVDLIVMDINMPEMDGITATRAIKEKYPDLKVLALTMSNDDLHIRQMIQAGASGYIMKSAGRNELKEAIHTIMDGKHYFSDEATQSIMMDLVKGKGKSSSPDPIHITDRELEILELIVQEYTNQEIAEKLYISSRTVDAHRRNLLQKTGARNTAGLVKYAFQHNLVSPKDE</sequence>
<feature type="domain" description="HTH luxR-type" evidence="4">
    <location>
        <begin position="147"/>
        <end position="212"/>
    </location>
</feature>
<reference evidence="6 7" key="1">
    <citation type="submission" date="2018-05" db="EMBL/GenBank/DDBJ databases">
        <title>Rhodohalobacter halophilus gen. nov., sp. nov., a moderately halophilic member of the family Balneolaceae.</title>
        <authorList>
            <person name="Liu Z.-W."/>
        </authorList>
    </citation>
    <scope>NUCLEOTIDE SEQUENCE [LARGE SCALE GENOMIC DNA]</scope>
    <source>
        <strain evidence="6 7">8A47</strain>
    </source>
</reference>
<dbReference type="Gene3D" id="3.40.50.2300">
    <property type="match status" value="1"/>
</dbReference>
<dbReference type="Pfam" id="PF00196">
    <property type="entry name" value="GerE"/>
    <property type="match status" value="1"/>
</dbReference>
<dbReference type="GO" id="GO:0000160">
    <property type="term" value="P:phosphorelay signal transduction system"/>
    <property type="evidence" value="ECO:0007669"/>
    <property type="project" value="InterPro"/>
</dbReference>
<evidence type="ECO:0000256" key="1">
    <source>
        <dbReference type="ARBA" id="ARBA00022553"/>
    </source>
</evidence>
<dbReference type="GO" id="GO:0006355">
    <property type="term" value="P:regulation of DNA-templated transcription"/>
    <property type="evidence" value="ECO:0007669"/>
    <property type="project" value="InterPro"/>
</dbReference>
<dbReference type="PRINTS" id="PR00038">
    <property type="entry name" value="HTHLUXR"/>
</dbReference>
<evidence type="ECO:0000259" key="4">
    <source>
        <dbReference type="PROSITE" id="PS50043"/>
    </source>
</evidence>
<organism evidence="6 7">
    <name type="scientific">Rhodohalobacter mucosus</name>
    <dbReference type="NCBI Taxonomy" id="2079485"/>
    <lineage>
        <taxon>Bacteria</taxon>
        <taxon>Pseudomonadati</taxon>
        <taxon>Balneolota</taxon>
        <taxon>Balneolia</taxon>
        <taxon>Balneolales</taxon>
        <taxon>Balneolaceae</taxon>
        <taxon>Rhodohalobacter</taxon>
    </lineage>
</organism>
<dbReference type="GO" id="GO:0003677">
    <property type="term" value="F:DNA binding"/>
    <property type="evidence" value="ECO:0007669"/>
    <property type="project" value="UniProtKB-KW"/>
</dbReference>
<dbReference type="EMBL" id="QGGB01000009">
    <property type="protein sequence ID" value="PWN05674.1"/>
    <property type="molecule type" value="Genomic_DNA"/>
</dbReference>
<dbReference type="InterPro" id="IPR058245">
    <property type="entry name" value="NreC/VraR/RcsB-like_REC"/>
</dbReference>
<dbReference type="RefSeq" id="WP_109647701.1">
    <property type="nucleotide sequence ID" value="NZ_QGGB01000009.1"/>
</dbReference>
<dbReference type="PROSITE" id="PS50043">
    <property type="entry name" value="HTH_LUXR_2"/>
    <property type="match status" value="1"/>
</dbReference>
<feature type="modified residue" description="4-aspartylphosphate" evidence="3">
    <location>
        <position position="56"/>
    </location>
</feature>
<dbReference type="SMART" id="SM00421">
    <property type="entry name" value="HTH_LUXR"/>
    <property type="match status" value="1"/>
</dbReference>
<keyword evidence="2 6" id="KW-0238">DNA-binding</keyword>
<dbReference type="InterPro" id="IPR039420">
    <property type="entry name" value="WalR-like"/>
</dbReference>
<dbReference type="InterPro" id="IPR011006">
    <property type="entry name" value="CheY-like_superfamily"/>
</dbReference>
<dbReference type="OrthoDB" id="9795108at2"/>
<dbReference type="InterPro" id="IPR016032">
    <property type="entry name" value="Sig_transdc_resp-reg_C-effctor"/>
</dbReference>
<protein>
    <submittedName>
        <fullName evidence="6">DNA-binding response regulator</fullName>
    </submittedName>
</protein>
<gene>
    <name evidence="6" type="ORF">DDZ15_13880</name>
</gene>
<evidence type="ECO:0000256" key="3">
    <source>
        <dbReference type="PROSITE-ProRule" id="PRU00169"/>
    </source>
</evidence>
<keyword evidence="1 3" id="KW-0597">Phosphoprotein</keyword>
<dbReference type="PROSITE" id="PS50110">
    <property type="entry name" value="RESPONSE_REGULATORY"/>
    <property type="match status" value="1"/>
</dbReference>
<dbReference type="Pfam" id="PF00072">
    <property type="entry name" value="Response_reg"/>
    <property type="match status" value="1"/>
</dbReference>
<dbReference type="InterPro" id="IPR001789">
    <property type="entry name" value="Sig_transdc_resp-reg_receiver"/>
</dbReference>
<evidence type="ECO:0000256" key="2">
    <source>
        <dbReference type="ARBA" id="ARBA00023125"/>
    </source>
</evidence>
<proteinExistence type="predicted"/>
<evidence type="ECO:0000313" key="7">
    <source>
        <dbReference type="Proteomes" id="UP000245533"/>
    </source>
</evidence>
<keyword evidence="7" id="KW-1185">Reference proteome</keyword>
<dbReference type="SUPFAM" id="SSF46894">
    <property type="entry name" value="C-terminal effector domain of the bipartite response regulators"/>
    <property type="match status" value="1"/>
</dbReference>
<dbReference type="PANTHER" id="PTHR43214:SF43">
    <property type="entry name" value="TWO-COMPONENT RESPONSE REGULATOR"/>
    <property type="match status" value="1"/>
</dbReference>
<dbReference type="PANTHER" id="PTHR43214">
    <property type="entry name" value="TWO-COMPONENT RESPONSE REGULATOR"/>
    <property type="match status" value="1"/>
</dbReference>
<dbReference type="SMART" id="SM00448">
    <property type="entry name" value="REC"/>
    <property type="match status" value="1"/>
</dbReference>
<accession>A0A316TTR3</accession>
<dbReference type="CDD" id="cd17535">
    <property type="entry name" value="REC_NarL-like"/>
    <property type="match status" value="1"/>
</dbReference>
<evidence type="ECO:0000259" key="5">
    <source>
        <dbReference type="PROSITE" id="PS50110"/>
    </source>
</evidence>
<feature type="domain" description="Response regulatory" evidence="5">
    <location>
        <begin position="5"/>
        <end position="121"/>
    </location>
</feature>